<gene>
    <name evidence="1" type="ORF">C2G38_2037233</name>
</gene>
<accession>A0A397V6G4</accession>
<dbReference type="EMBL" id="QKWP01000566">
    <property type="protein sequence ID" value="RIB18035.1"/>
    <property type="molecule type" value="Genomic_DNA"/>
</dbReference>
<proteinExistence type="predicted"/>
<name>A0A397V6G4_9GLOM</name>
<sequence>MPMSEDMQESLWKKCELFKTRNQMGVNKWCKTSLLLDKALFTGDIEYVQLAKQFQIPGMYMPVFAQSQPFVHPNWQQVSSQGMFVLLLGNKAFSPNLSGSSFMP</sequence>
<reference evidence="1 2" key="1">
    <citation type="submission" date="2018-06" db="EMBL/GenBank/DDBJ databases">
        <title>Comparative genomics reveals the genomic features of Rhizophagus irregularis, R. cerebriforme, R. diaphanum and Gigaspora rosea, and their symbiotic lifestyle signature.</title>
        <authorList>
            <person name="Morin E."/>
            <person name="San Clemente H."/>
            <person name="Chen E.C.H."/>
            <person name="De La Providencia I."/>
            <person name="Hainaut M."/>
            <person name="Kuo A."/>
            <person name="Kohler A."/>
            <person name="Murat C."/>
            <person name="Tang N."/>
            <person name="Roy S."/>
            <person name="Loubradou J."/>
            <person name="Henrissat B."/>
            <person name="Grigoriev I.V."/>
            <person name="Corradi N."/>
            <person name="Roux C."/>
            <person name="Martin F.M."/>
        </authorList>
    </citation>
    <scope>NUCLEOTIDE SEQUENCE [LARGE SCALE GENOMIC DNA]</scope>
    <source>
        <strain evidence="1 2">DAOM 194757</strain>
    </source>
</reference>
<evidence type="ECO:0000313" key="1">
    <source>
        <dbReference type="EMBL" id="RIB18035.1"/>
    </source>
</evidence>
<comment type="caution">
    <text evidence="1">The sequence shown here is derived from an EMBL/GenBank/DDBJ whole genome shotgun (WGS) entry which is preliminary data.</text>
</comment>
<organism evidence="1 2">
    <name type="scientific">Gigaspora rosea</name>
    <dbReference type="NCBI Taxonomy" id="44941"/>
    <lineage>
        <taxon>Eukaryota</taxon>
        <taxon>Fungi</taxon>
        <taxon>Fungi incertae sedis</taxon>
        <taxon>Mucoromycota</taxon>
        <taxon>Glomeromycotina</taxon>
        <taxon>Glomeromycetes</taxon>
        <taxon>Diversisporales</taxon>
        <taxon>Gigasporaceae</taxon>
        <taxon>Gigaspora</taxon>
    </lineage>
</organism>
<dbReference type="Proteomes" id="UP000266673">
    <property type="component" value="Unassembled WGS sequence"/>
</dbReference>
<dbReference type="AlphaFoldDB" id="A0A397V6G4"/>
<keyword evidence="2" id="KW-1185">Reference proteome</keyword>
<evidence type="ECO:0000313" key="2">
    <source>
        <dbReference type="Proteomes" id="UP000266673"/>
    </source>
</evidence>
<protein>
    <submittedName>
        <fullName evidence="1">Uncharacterized protein</fullName>
    </submittedName>
</protein>